<feature type="compositionally biased region" description="Basic residues" evidence="6">
    <location>
        <begin position="143"/>
        <end position="153"/>
    </location>
</feature>
<keyword evidence="1" id="KW-0805">Transcription regulation</keyword>
<evidence type="ECO:0000256" key="4">
    <source>
        <dbReference type="ARBA" id="ARBA00023242"/>
    </source>
</evidence>
<comment type="caution">
    <text evidence="5">Lacks conserved residue(s) required for the propagation of feature annotation.</text>
</comment>
<feature type="compositionally biased region" description="Low complexity" evidence="6">
    <location>
        <begin position="496"/>
        <end position="511"/>
    </location>
</feature>
<feature type="compositionally biased region" description="Polar residues" evidence="6">
    <location>
        <begin position="34"/>
        <end position="46"/>
    </location>
</feature>
<dbReference type="GO" id="GO:0001708">
    <property type="term" value="P:cell fate specification"/>
    <property type="evidence" value="ECO:0007669"/>
    <property type="project" value="TreeGrafter"/>
</dbReference>
<feature type="domain" description="T-box" evidence="7">
    <location>
        <begin position="174"/>
        <end position="361"/>
    </location>
</feature>
<dbReference type="Pfam" id="PF00907">
    <property type="entry name" value="T-box"/>
    <property type="match status" value="1"/>
</dbReference>
<feature type="compositionally biased region" description="Low complexity" evidence="6">
    <location>
        <begin position="520"/>
        <end position="543"/>
    </location>
</feature>
<keyword evidence="9" id="KW-1185">Reference proteome</keyword>
<evidence type="ECO:0000256" key="2">
    <source>
        <dbReference type="ARBA" id="ARBA00023125"/>
    </source>
</evidence>
<keyword evidence="2 5" id="KW-0238">DNA-binding</keyword>
<dbReference type="PROSITE" id="PS01283">
    <property type="entry name" value="TBOX_1"/>
    <property type="match status" value="1"/>
</dbReference>
<evidence type="ECO:0000313" key="8">
    <source>
        <dbReference type="EMBL" id="CAG7826442.1"/>
    </source>
</evidence>
<evidence type="ECO:0000256" key="1">
    <source>
        <dbReference type="ARBA" id="ARBA00023015"/>
    </source>
</evidence>
<dbReference type="PANTHER" id="PTHR11267">
    <property type="entry name" value="T-BOX PROTEIN-RELATED"/>
    <property type="match status" value="1"/>
</dbReference>
<keyword evidence="4 5" id="KW-0539">Nucleus</keyword>
<name>A0A8J2L015_9HEXA</name>
<dbReference type="FunFam" id="2.60.40.820:FF:000008">
    <property type="entry name" value="T-box transcription factor TBX20"/>
    <property type="match status" value="1"/>
</dbReference>
<dbReference type="GO" id="GO:0000981">
    <property type="term" value="F:DNA-binding transcription factor activity, RNA polymerase II-specific"/>
    <property type="evidence" value="ECO:0007669"/>
    <property type="project" value="TreeGrafter"/>
</dbReference>
<feature type="non-terminal residue" evidence="8">
    <location>
        <position position="1"/>
    </location>
</feature>
<dbReference type="PANTHER" id="PTHR11267:SF190">
    <property type="entry name" value="T-BOX TRANSCRIPTION FACTOR TBX20"/>
    <property type="match status" value="1"/>
</dbReference>
<dbReference type="InterPro" id="IPR018186">
    <property type="entry name" value="TF_T-box_CS"/>
</dbReference>
<dbReference type="GO" id="GO:0045893">
    <property type="term" value="P:positive regulation of DNA-templated transcription"/>
    <property type="evidence" value="ECO:0007669"/>
    <property type="project" value="InterPro"/>
</dbReference>
<evidence type="ECO:0000259" key="7">
    <source>
        <dbReference type="PROSITE" id="PS50252"/>
    </source>
</evidence>
<keyword evidence="3" id="KW-0804">Transcription</keyword>
<proteinExistence type="predicted"/>
<dbReference type="AlphaFoldDB" id="A0A8J2L015"/>
<gene>
    <name evidence="8" type="ORF">AFUS01_LOCUS36495</name>
</gene>
<dbReference type="InterPro" id="IPR001699">
    <property type="entry name" value="TF_T-box"/>
</dbReference>
<dbReference type="CDD" id="cd20193">
    <property type="entry name" value="T-box_TBX20-like"/>
    <property type="match status" value="1"/>
</dbReference>
<feature type="compositionally biased region" description="Basic and acidic residues" evidence="6">
    <location>
        <begin position="64"/>
        <end position="75"/>
    </location>
</feature>
<dbReference type="EMBL" id="CAJVCH010539814">
    <property type="protein sequence ID" value="CAG7826442.1"/>
    <property type="molecule type" value="Genomic_DNA"/>
</dbReference>
<feature type="region of interest" description="Disordered" evidence="6">
    <location>
        <begin position="496"/>
        <end position="543"/>
    </location>
</feature>
<dbReference type="GO" id="GO:0000978">
    <property type="term" value="F:RNA polymerase II cis-regulatory region sequence-specific DNA binding"/>
    <property type="evidence" value="ECO:0007669"/>
    <property type="project" value="InterPro"/>
</dbReference>
<dbReference type="OrthoDB" id="7442607at2759"/>
<comment type="subcellular location">
    <subcellularLocation>
        <location evidence="5">Nucleus</location>
    </subcellularLocation>
</comment>
<feature type="compositionally biased region" description="Polar residues" evidence="6">
    <location>
        <begin position="124"/>
        <end position="142"/>
    </location>
</feature>
<protein>
    <recommendedName>
        <fullName evidence="7">T-box domain-containing protein</fullName>
    </recommendedName>
</protein>
<dbReference type="GO" id="GO:0007507">
    <property type="term" value="P:heart development"/>
    <property type="evidence" value="ECO:0007669"/>
    <property type="project" value="TreeGrafter"/>
</dbReference>
<dbReference type="GO" id="GO:0000785">
    <property type="term" value="C:chromatin"/>
    <property type="evidence" value="ECO:0007669"/>
    <property type="project" value="TreeGrafter"/>
</dbReference>
<evidence type="ECO:0000256" key="3">
    <source>
        <dbReference type="ARBA" id="ARBA00023163"/>
    </source>
</evidence>
<feature type="compositionally biased region" description="Low complexity" evidence="6">
    <location>
        <begin position="53"/>
        <end position="63"/>
    </location>
</feature>
<reference evidence="8" key="1">
    <citation type="submission" date="2021-06" db="EMBL/GenBank/DDBJ databases">
        <authorList>
            <person name="Hodson N. C."/>
            <person name="Mongue J. A."/>
            <person name="Jaron S. K."/>
        </authorList>
    </citation>
    <scope>NUCLEOTIDE SEQUENCE</scope>
</reference>
<sequence length="604" mass="67039">MLPAAMDDSPAVASTKPRSTDFSIAAIMSKETNKSTSPSFNDSPTKSIDKLCNSRNRYNNNHSYSHDSPSHRGSETEDFSESDCEKDIDICDDDHKVTSSSAETPVSLKDLDEDDDDGICSPGDRSSPSDDTNAPSAGNNVHHSSKKSAKGSRNKVEMKGRCNCDELLLVNCHLETKELWDKFHELGTEMIITKTGRRMFPTVRVSFTGLTPDQRYAVLLDIIPVDNKRYRYAYHRSSWLVAGKADPPAPARLYVHPDSPFTGEQLRKQVVTFEKVKLTNNEMDKHGQIVLNSMHRYQPRIHLVKWREGIVPGNSNIDLEGEKFRTYIFPETVFTAVTAYQNQLITKLKIDSNPFAKGFRDSSRLTDFDRDPIDSVLPLEHHFLRTAAATPFRLFSELDMDNNNLMNSIEKARILHQQWSNAAGRPSGYPNDPTTSPSSLHHLLAAANSAAAAAAAASVPSLPQLYTLNPTRGSPSPLPLPAHLWSQWSALSQLPPGLLGQSQHLQQQQQPSGPPPPHPSQNHNNHNVNISTSSAEMSRASSVARSMSNPINLRYSPYPTMSAKSASTSPNAGSIPPLIAIAISQKDDYFLQFVMNMDFHQEYY</sequence>
<dbReference type="GO" id="GO:0005634">
    <property type="term" value="C:nucleus"/>
    <property type="evidence" value="ECO:0007669"/>
    <property type="project" value="UniProtKB-SubCell"/>
</dbReference>
<dbReference type="InterPro" id="IPR046360">
    <property type="entry name" value="T-box_DNA-bd"/>
</dbReference>
<accession>A0A8J2L015</accession>
<feature type="region of interest" description="Disordered" evidence="6">
    <location>
        <begin position="1"/>
        <end position="79"/>
    </location>
</feature>
<dbReference type="PROSITE" id="PS50252">
    <property type="entry name" value="TBOX_3"/>
    <property type="match status" value="1"/>
</dbReference>
<organism evidence="8 9">
    <name type="scientific">Allacma fusca</name>
    <dbReference type="NCBI Taxonomy" id="39272"/>
    <lineage>
        <taxon>Eukaryota</taxon>
        <taxon>Metazoa</taxon>
        <taxon>Ecdysozoa</taxon>
        <taxon>Arthropoda</taxon>
        <taxon>Hexapoda</taxon>
        <taxon>Collembola</taxon>
        <taxon>Symphypleona</taxon>
        <taxon>Sminthuridae</taxon>
        <taxon>Allacma</taxon>
    </lineage>
</organism>
<dbReference type="SMART" id="SM00425">
    <property type="entry name" value="TBOX"/>
    <property type="match status" value="1"/>
</dbReference>
<comment type="caution">
    <text evidence="8">The sequence shown here is derived from an EMBL/GenBank/DDBJ whole genome shotgun (WGS) entry which is preliminary data.</text>
</comment>
<dbReference type="Proteomes" id="UP000708208">
    <property type="component" value="Unassembled WGS sequence"/>
</dbReference>
<evidence type="ECO:0000256" key="5">
    <source>
        <dbReference type="PROSITE-ProRule" id="PRU00201"/>
    </source>
</evidence>
<feature type="region of interest" description="Disordered" evidence="6">
    <location>
        <begin position="95"/>
        <end position="155"/>
    </location>
</feature>
<evidence type="ECO:0000256" key="6">
    <source>
        <dbReference type="SAM" id="MobiDB-lite"/>
    </source>
</evidence>
<evidence type="ECO:0000313" key="9">
    <source>
        <dbReference type="Proteomes" id="UP000708208"/>
    </source>
</evidence>